<organism evidence="13 14">
    <name type="scientific">Longibaculum muris</name>
    <dbReference type="NCBI Taxonomy" id="1796628"/>
    <lineage>
        <taxon>Bacteria</taxon>
        <taxon>Bacillati</taxon>
        <taxon>Bacillota</taxon>
        <taxon>Erysipelotrichia</taxon>
        <taxon>Erysipelotrichales</taxon>
        <taxon>Coprobacillaceae</taxon>
        <taxon>Longibaculum</taxon>
    </lineage>
</organism>
<dbReference type="Proteomes" id="UP000295515">
    <property type="component" value="Unassembled WGS sequence"/>
</dbReference>
<name>A0A4V2W3M9_9FIRM</name>
<evidence type="ECO:0000256" key="9">
    <source>
        <dbReference type="ARBA" id="ARBA00024849"/>
    </source>
</evidence>
<evidence type="ECO:0000313" key="13">
    <source>
        <dbReference type="EMBL" id="TCV92539.1"/>
    </source>
</evidence>
<gene>
    <name evidence="13" type="ORF">EDD60_12622</name>
</gene>
<dbReference type="FunFam" id="3.10.50.40:FF:000001">
    <property type="entry name" value="Trigger factor"/>
    <property type="match status" value="2"/>
</dbReference>
<comment type="catalytic activity">
    <reaction evidence="1 10 11">
        <text>[protein]-peptidylproline (omega=180) = [protein]-peptidylproline (omega=0)</text>
        <dbReference type="Rhea" id="RHEA:16237"/>
        <dbReference type="Rhea" id="RHEA-COMP:10747"/>
        <dbReference type="Rhea" id="RHEA-COMP:10748"/>
        <dbReference type="ChEBI" id="CHEBI:83833"/>
        <dbReference type="ChEBI" id="CHEBI:83834"/>
        <dbReference type="EC" id="5.2.1.8"/>
    </reaction>
</comment>
<dbReference type="PROSITE" id="PS51257">
    <property type="entry name" value="PROKAR_LIPOPROTEIN"/>
    <property type="match status" value="1"/>
</dbReference>
<comment type="caution">
    <text evidence="13">The sequence shown here is derived from an EMBL/GenBank/DDBJ whole genome shotgun (WGS) entry which is preliminary data.</text>
</comment>
<dbReference type="GO" id="GO:0003755">
    <property type="term" value="F:peptidyl-prolyl cis-trans isomerase activity"/>
    <property type="evidence" value="ECO:0007669"/>
    <property type="project" value="UniProtKB-UniRule"/>
</dbReference>
<comment type="function">
    <text evidence="9">Involved in protein export. Acts as a chaperone by maintaining the newly synthesized protein in an open conformation. Functions as a peptidyl-prolyl cis-trans isomerase.</text>
</comment>
<sequence>MKKILVALLCLGLLTGCQSEKTSTSQVKAENGDVVNIDFVGKLAGKAFQGGTAEGYILELGSKTFIDGFEEQIVDMKVGSEKTIEVTFPENYQSRDLAGQKCEFDITLNKAYKETKEASQKGDIVKIDYVGKLKGEAFDGGSANGFLLELGSGQFVPGFENQLMGLKATQTKEIDITFPSNYGSTTINGKTVSLANANVVFEVAVNHVYHEAK</sequence>
<evidence type="ECO:0000256" key="6">
    <source>
        <dbReference type="ARBA" id="ARBA00023186"/>
    </source>
</evidence>
<keyword evidence="14" id="KW-1185">Reference proteome</keyword>
<dbReference type="GO" id="GO:0005737">
    <property type="term" value="C:cytoplasm"/>
    <property type="evidence" value="ECO:0007669"/>
    <property type="project" value="UniProtKB-SubCell"/>
</dbReference>
<evidence type="ECO:0000256" key="7">
    <source>
        <dbReference type="ARBA" id="ARBA00023235"/>
    </source>
</evidence>
<accession>A0A4V2W3M9</accession>
<dbReference type="RefSeq" id="WP_066444483.1">
    <property type="nucleotide sequence ID" value="NZ_JANKBF010000023.1"/>
</dbReference>
<keyword evidence="6" id="KW-0143">Chaperone</keyword>
<evidence type="ECO:0000259" key="12">
    <source>
        <dbReference type="PROSITE" id="PS50059"/>
    </source>
</evidence>
<dbReference type="GO" id="GO:0051301">
    <property type="term" value="P:cell division"/>
    <property type="evidence" value="ECO:0007669"/>
    <property type="project" value="UniProtKB-KW"/>
</dbReference>
<dbReference type="PANTHER" id="PTHR45779">
    <property type="entry name" value="PEPTIDYLPROLYL ISOMERASE"/>
    <property type="match status" value="1"/>
</dbReference>
<evidence type="ECO:0000256" key="11">
    <source>
        <dbReference type="RuleBase" id="RU003915"/>
    </source>
</evidence>
<keyword evidence="7 10" id="KW-0413">Isomerase</keyword>
<dbReference type="InterPro" id="IPR044609">
    <property type="entry name" value="FKBP2/11"/>
</dbReference>
<comment type="subcellular location">
    <subcellularLocation>
        <location evidence="2">Cytoplasm</location>
    </subcellularLocation>
</comment>
<keyword evidence="5 10" id="KW-0697">Rotamase</keyword>
<dbReference type="PANTHER" id="PTHR45779:SF7">
    <property type="entry name" value="PEPTIDYLPROLYL ISOMERASE"/>
    <property type="match status" value="1"/>
</dbReference>
<evidence type="ECO:0000256" key="5">
    <source>
        <dbReference type="ARBA" id="ARBA00023110"/>
    </source>
</evidence>
<evidence type="ECO:0000256" key="3">
    <source>
        <dbReference type="ARBA" id="ARBA00005464"/>
    </source>
</evidence>
<keyword evidence="4" id="KW-0132">Cell division</keyword>
<reference evidence="13 14" key="1">
    <citation type="submission" date="2019-03" db="EMBL/GenBank/DDBJ databases">
        <title>Genomic Encyclopedia of Type Strains, Phase IV (KMG-IV): sequencing the most valuable type-strain genomes for metagenomic binning, comparative biology and taxonomic classification.</title>
        <authorList>
            <person name="Goeker M."/>
        </authorList>
    </citation>
    <scope>NUCLEOTIDE SEQUENCE [LARGE SCALE GENOMIC DNA]</scope>
    <source>
        <strain evidence="13 14">DSM 29487</strain>
    </source>
</reference>
<dbReference type="GeneID" id="98916486"/>
<dbReference type="InterPro" id="IPR001179">
    <property type="entry name" value="PPIase_FKBP_dom"/>
</dbReference>
<comment type="similarity">
    <text evidence="3">Belongs to the FKBP-type PPIase family. Tig subfamily.</text>
</comment>
<proteinExistence type="inferred from homology"/>
<dbReference type="SUPFAM" id="SSF54534">
    <property type="entry name" value="FKBP-like"/>
    <property type="match status" value="2"/>
</dbReference>
<evidence type="ECO:0000256" key="10">
    <source>
        <dbReference type="PROSITE-ProRule" id="PRU00277"/>
    </source>
</evidence>
<evidence type="ECO:0000256" key="1">
    <source>
        <dbReference type="ARBA" id="ARBA00000971"/>
    </source>
</evidence>
<evidence type="ECO:0000256" key="2">
    <source>
        <dbReference type="ARBA" id="ARBA00004496"/>
    </source>
</evidence>
<dbReference type="EC" id="5.2.1.8" evidence="11"/>
<dbReference type="Pfam" id="PF00254">
    <property type="entry name" value="FKBP_C"/>
    <property type="match status" value="2"/>
</dbReference>
<dbReference type="Gene3D" id="3.10.50.40">
    <property type="match status" value="2"/>
</dbReference>
<dbReference type="InterPro" id="IPR046357">
    <property type="entry name" value="PPIase_dom_sf"/>
</dbReference>
<feature type="domain" description="PPIase FKBP-type" evidence="12">
    <location>
        <begin position="122"/>
        <end position="209"/>
    </location>
</feature>
<evidence type="ECO:0000313" key="14">
    <source>
        <dbReference type="Proteomes" id="UP000295515"/>
    </source>
</evidence>
<dbReference type="EMBL" id="SMCQ01000026">
    <property type="protein sequence ID" value="TCV92539.1"/>
    <property type="molecule type" value="Genomic_DNA"/>
</dbReference>
<dbReference type="PROSITE" id="PS50059">
    <property type="entry name" value="FKBP_PPIASE"/>
    <property type="match status" value="2"/>
</dbReference>
<keyword evidence="8" id="KW-0131">Cell cycle</keyword>
<protein>
    <recommendedName>
        <fullName evidence="11">Peptidyl-prolyl cis-trans isomerase</fullName>
        <ecNumber evidence="11">5.2.1.8</ecNumber>
    </recommendedName>
</protein>
<dbReference type="AlphaFoldDB" id="A0A4V2W3M9"/>
<evidence type="ECO:0000256" key="8">
    <source>
        <dbReference type="ARBA" id="ARBA00023306"/>
    </source>
</evidence>
<evidence type="ECO:0000256" key="4">
    <source>
        <dbReference type="ARBA" id="ARBA00022618"/>
    </source>
</evidence>
<feature type="domain" description="PPIase FKBP-type" evidence="12">
    <location>
        <begin position="32"/>
        <end position="92"/>
    </location>
</feature>